<dbReference type="InterPro" id="IPR036388">
    <property type="entry name" value="WH-like_DNA-bd_sf"/>
</dbReference>
<dbReference type="Pfam" id="PF00126">
    <property type="entry name" value="HTH_1"/>
    <property type="match status" value="1"/>
</dbReference>
<dbReference type="EMBL" id="QLTR01000029">
    <property type="protein sequence ID" value="RAS59127.1"/>
    <property type="molecule type" value="Genomic_DNA"/>
</dbReference>
<dbReference type="InterPro" id="IPR000847">
    <property type="entry name" value="LysR_HTH_N"/>
</dbReference>
<sequence length="299" mass="33848">MDKLKSMQVFVFVVENSSFRKAAYHFEMSPTMVSKHIQYLETCLQTRLLNRTTRKQSVTESGLLYYKECNEILHRINQAESLIQTLENRPTGTVRLNCPVTLGSEVLAPIIATFLQDYPSLNIEMNLDNSLLDPIKSGFDLFIRIGELHDSSLIARRLGDYKLVYCAAPSYLSQKGIPQDLAALSEHSCLGFVYSGEQTVQYQRSDNEAFRKSNSRLASNNGHALKSAALHGAGIILQPWLLVREELHHGRLVEILRGLEPKPKPIHLLSNARQLSAKNRTCSDYLIRHMRHALKADNT</sequence>
<proteinExistence type="inferred from homology"/>
<keyword evidence="2" id="KW-0805">Transcription regulation</keyword>
<evidence type="ECO:0000256" key="2">
    <source>
        <dbReference type="ARBA" id="ARBA00023015"/>
    </source>
</evidence>
<protein>
    <submittedName>
        <fullName evidence="6">LysR family transcriptional regulator</fullName>
    </submittedName>
</protein>
<reference evidence="6 7" key="1">
    <citation type="submission" date="2018-06" db="EMBL/GenBank/DDBJ databases">
        <title>Freshwater and sediment microbial communities from various areas in North America, analyzing microbe dynamics in response to fracking.</title>
        <authorList>
            <person name="Lamendella R."/>
        </authorList>
    </citation>
    <scope>NUCLEOTIDE SEQUENCE [LARGE SCALE GENOMIC DNA]</scope>
    <source>
        <strain evidence="6 7">99A</strain>
    </source>
</reference>
<keyword evidence="3" id="KW-0238">DNA-binding</keyword>
<dbReference type="PANTHER" id="PTHR30537">
    <property type="entry name" value="HTH-TYPE TRANSCRIPTIONAL REGULATOR"/>
    <property type="match status" value="1"/>
</dbReference>
<accession>A0A329EBR1</accession>
<dbReference type="SUPFAM" id="SSF46785">
    <property type="entry name" value="Winged helix' DNA-binding domain"/>
    <property type="match status" value="1"/>
</dbReference>
<evidence type="ECO:0000256" key="4">
    <source>
        <dbReference type="ARBA" id="ARBA00023163"/>
    </source>
</evidence>
<comment type="similarity">
    <text evidence="1">Belongs to the LysR transcriptional regulatory family.</text>
</comment>
<dbReference type="PROSITE" id="PS50931">
    <property type="entry name" value="HTH_LYSR"/>
    <property type="match status" value="1"/>
</dbReference>
<evidence type="ECO:0000256" key="3">
    <source>
        <dbReference type="ARBA" id="ARBA00023125"/>
    </source>
</evidence>
<dbReference type="InterPro" id="IPR036390">
    <property type="entry name" value="WH_DNA-bd_sf"/>
</dbReference>
<name>A0A329EBR1_VIBDI</name>
<comment type="caution">
    <text evidence="6">The sequence shown here is derived from an EMBL/GenBank/DDBJ whole genome shotgun (WGS) entry which is preliminary data.</text>
</comment>
<evidence type="ECO:0000256" key="1">
    <source>
        <dbReference type="ARBA" id="ARBA00009437"/>
    </source>
</evidence>
<dbReference type="FunFam" id="1.10.10.10:FF:000001">
    <property type="entry name" value="LysR family transcriptional regulator"/>
    <property type="match status" value="1"/>
</dbReference>
<dbReference type="InterPro" id="IPR058163">
    <property type="entry name" value="LysR-type_TF_proteobact-type"/>
</dbReference>
<gene>
    <name evidence="6" type="ORF">DET48_12939</name>
</gene>
<dbReference type="PANTHER" id="PTHR30537:SF5">
    <property type="entry name" value="HTH-TYPE TRANSCRIPTIONAL ACTIVATOR TTDR-RELATED"/>
    <property type="match status" value="1"/>
</dbReference>
<dbReference type="GO" id="GO:0003677">
    <property type="term" value="F:DNA binding"/>
    <property type="evidence" value="ECO:0007669"/>
    <property type="project" value="UniProtKB-KW"/>
</dbReference>
<dbReference type="Gene3D" id="3.40.190.290">
    <property type="match status" value="1"/>
</dbReference>
<feature type="domain" description="HTH lysR-type" evidence="5">
    <location>
        <begin position="1"/>
        <end position="59"/>
    </location>
</feature>
<evidence type="ECO:0000313" key="7">
    <source>
        <dbReference type="Proteomes" id="UP000248729"/>
    </source>
</evidence>
<dbReference type="InterPro" id="IPR005119">
    <property type="entry name" value="LysR_subst-bd"/>
</dbReference>
<dbReference type="Gene3D" id="1.10.10.10">
    <property type="entry name" value="Winged helix-like DNA-binding domain superfamily/Winged helix DNA-binding domain"/>
    <property type="match status" value="1"/>
</dbReference>
<keyword evidence="4" id="KW-0804">Transcription</keyword>
<evidence type="ECO:0000259" key="5">
    <source>
        <dbReference type="PROSITE" id="PS50931"/>
    </source>
</evidence>
<organism evidence="6 7">
    <name type="scientific">Vibrio diazotrophicus</name>
    <dbReference type="NCBI Taxonomy" id="685"/>
    <lineage>
        <taxon>Bacteria</taxon>
        <taxon>Pseudomonadati</taxon>
        <taxon>Pseudomonadota</taxon>
        <taxon>Gammaproteobacteria</taxon>
        <taxon>Vibrionales</taxon>
        <taxon>Vibrionaceae</taxon>
        <taxon>Vibrio</taxon>
    </lineage>
</organism>
<evidence type="ECO:0000313" key="6">
    <source>
        <dbReference type="EMBL" id="RAS59127.1"/>
    </source>
</evidence>
<dbReference type="Proteomes" id="UP000248729">
    <property type="component" value="Unassembled WGS sequence"/>
</dbReference>
<dbReference type="AlphaFoldDB" id="A0A329EBR1"/>
<dbReference type="Pfam" id="PF03466">
    <property type="entry name" value="LysR_substrate"/>
    <property type="match status" value="1"/>
</dbReference>
<dbReference type="GO" id="GO:0003700">
    <property type="term" value="F:DNA-binding transcription factor activity"/>
    <property type="evidence" value="ECO:0007669"/>
    <property type="project" value="InterPro"/>
</dbReference>
<dbReference type="SUPFAM" id="SSF53850">
    <property type="entry name" value="Periplasmic binding protein-like II"/>
    <property type="match status" value="1"/>
</dbReference>
<dbReference type="RefSeq" id="WP_112404521.1">
    <property type="nucleotide sequence ID" value="NZ_QLTR01000029.1"/>
</dbReference>